<keyword evidence="1" id="KW-0812">Transmembrane</keyword>
<reference evidence="2 3" key="1">
    <citation type="submission" date="2023-04" db="EMBL/GenBank/DDBJ databases">
        <title>Forest soil microbial communities from Buena Vista Peninsula, Colon Province, Panama.</title>
        <authorList>
            <person name="Bouskill N."/>
        </authorList>
    </citation>
    <scope>NUCLEOTIDE SEQUENCE [LARGE SCALE GENOMIC DNA]</scope>
    <source>
        <strain evidence="2 3">CFH S0262</strain>
    </source>
</reference>
<evidence type="ECO:0008006" key="4">
    <source>
        <dbReference type="Google" id="ProtNLM"/>
    </source>
</evidence>
<proteinExistence type="predicted"/>
<feature type="transmembrane region" description="Helical" evidence="1">
    <location>
        <begin position="420"/>
        <end position="440"/>
    </location>
</feature>
<dbReference type="EMBL" id="JARXVC010000002">
    <property type="protein sequence ID" value="MDH6279958.1"/>
    <property type="molecule type" value="Genomic_DNA"/>
</dbReference>
<feature type="transmembrane region" description="Helical" evidence="1">
    <location>
        <begin position="246"/>
        <end position="268"/>
    </location>
</feature>
<comment type="caution">
    <text evidence="2">The sequence shown here is derived from an EMBL/GenBank/DDBJ whole genome shotgun (WGS) entry which is preliminary data.</text>
</comment>
<keyword evidence="1" id="KW-0472">Membrane</keyword>
<gene>
    <name evidence="2" type="ORF">M2280_001167</name>
</gene>
<evidence type="ECO:0000313" key="2">
    <source>
        <dbReference type="EMBL" id="MDH6279958.1"/>
    </source>
</evidence>
<name>A0ABT6M6M6_9NOCA</name>
<accession>A0ABT6M6M6</accession>
<protein>
    <recommendedName>
        <fullName evidence="4">Secreted protein</fullName>
    </recommendedName>
</protein>
<organism evidence="2 3">
    <name type="scientific">Prescottella agglutinans</name>
    <dbReference type="NCBI Taxonomy" id="1644129"/>
    <lineage>
        <taxon>Bacteria</taxon>
        <taxon>Bacillati</taxon>
        <taxon>Actinomycetota</taxon>
        <taxon>Actinomycetes</taxon>
        <taxon>Mycobacteriales</taxon>
        <taxon>Nocardiaceae</taxon>
        <taxon>Prescottella</taxon>
    </lineage>
</organism>
<sequence>MLSRRASDDSAPILDRDRLVDPELEPRTVRGMVASTPGKLGFIGVVLIVLTLAAGALTSVAIIAREQRIDTLHTETGPRTHSAQELYSSLSIADAAATAGFLSGRVEPAVVRDRYNQAIGEAATALVSTTNGASASDTQASELPAELSRNLAIYTAIVATADANSRVGNPIGVSYLNESSALMHDTMLPAAEQLYTKHAEAQAETQQHLTQLPRAALALCVVALIALIVAQRYLAKRSHRRVNPGLIAATALMALLAIWLAIAGLVSVNASTHDTESAQTMDALVRARILAQQARADETLALLRRDTDVQAEQEYDQHVADLSRMLDDLHSQPAPTAAADAAVGDAVTALDGWEAAHEDLRSRLDAGDYVGAVTVAIDGGPQDAPAQFTRLDDALRSGIDGLRAEASGYTSRSWSSLSQLDVGGATIGVLAGFAIGAGVWPRLSEYR</sequence>
<dbReference type="RefSeq" id="WP_280759310.1">
    <property type="nucleotide sequence ID" value="NZ_JARXVC010000002.1"/>
</dbReference>
<evidence type="ECO:0000313" key="3">
    <source>
        <dbReference type="Proteomes" id="UP001160334"/>
    </source>
</evidence>
<keyword evidence="1" id="KW-1133">Transmembrane helix</keyword>
<feature type="transmembrane region" description="Helical" evidence="1">
    <location>
        <begin position="40"/>
        <end position="64"/>
    </location>
</feature>
<keyword evidence="3" id="KW-1185">Reference proteome</keyword>
<evidence type="ECO:0000256" key="1">
    <source>
        <dbReference type="SAM" id="Phobius"/>
    </source>
</evidence>
<dbReference type="Proteomes" id="UP001160334">
    <property type="component" value="Unassembled WGS sequence"/>
</dbReference>
<feature type="transmembrane region" description="Helical" evidence="1">
    <location>
        <begin position="215"/>
        <end position="234"/>
    </location>
</feature>